<protein>
    <submittedName>
        <fullName evidence="1">Uncharacterized protein</fullName>
    </submittedName>
</protein>
<proteinExistence type="predicted"/>
<evidence type="ECO:0000313" key="2">
    <source>
        <dbReference type="Proteomes" id="UP001235712"/>
    </source>
</evidence>
<dbReference type="EMBL" id="JAUSQZ010000001">
    <property type="protein sequence ID" value="MDP9828723.1"/>
    <property type="molecule type" value="Genomic_DNA"/>
</dbReference>
<comment type="caution">
    <text evidence="1">The sequence shown here is derived from an EMBL/GenBank/DDBJ whole genome shotgun (WGS) entry which is preliminary data.</text>
</comment>
<gene>
    <name evidence="1" type="ORF">J2S57_004472</name>
</gene>
<accession>A0ABT9P7Q9</accession>
<evidence type="ECO:0000313" key="1">
    <source>
        <dbReference type="EMBL" id="MDP9828723.1"/>
    </source>
</evidence>
<keyword evidence="2" id="KW-1185">Reference proteome</keyword>
<reference evidence="1 2" key="1">
    <citation type="submission" date="2023-07" db="EMBL/GenBank/DDBJ databases">
        <title>Sequencing the genomes of 1000 actinobacteria strains.</title>
        <authorList>
            <person name="Klenk H.-P."/>
        </authorList>
    </citation>
    <scope>NUCLEOTIDE SEQUENCE [LARGE SCALE GENOMIC DNA]</scope>
    <source>
        <strain evidence="1 2">DSM 44388</strain>
    </source>
</reference>
<name>A0ABT9P7Q9_9ACTN</name>
<organism evidence="1 2">
    <name type="scientific">Kineosporia succinea</name>
    <dbReference type="NCBI Taxonomy" id="84632"/>
    <lineage>
        <taxon>Bacteria</taxon>
        <taxon>Bacillati</taxon>
        <taxon>Actinomycetota</taxon>
        <taxon>Actinomycetes</taxon>
        <taxon>Kineosporiales</taxon>
        <taxon>Kineosporiaceae</taxon>
        <taxon>Kineosporia</taxon>
    </lineage>
</organism>
<dbReference type="Proteomes" id="UP001235712">
    <property type="component" value="Unassembled WGS sequence"/>
</dbReference>
<dbReference type="RefSeq" id="WP_307246193.1">
    <property type="nucleotide sequence ID" value="NZ_JAUSQZ010000001.1"/>
</dbReference>
<sequence length="68" mass="7228">MQRRSSSPFLRLTVAFAIAVALITTTMRAEPGRLSNPLELIGFHHDTGCQALVVEAPDPTASGTDPGH</sequence>